<accession>A0A7Z2NXG4</accession>
<sequence length="897" mass="96635">MTAVGKIVRRAGAVSALALALGSMAGRAHAAPAPEPGLDETAQPVAEDAGDADIVVTGSIVAAQEASITAKRRADNLADIAAADAVGRYPDQNSAAALARLPAVAVQRDQGQERYIQVRGAPNRWTSVSFDGVPVIGADEGGASRAFRFDAIPAVLLSEMAINKSLTPNIQAEAIVATIDLKTYSPLSQTGFHATGDAGYGWMDLGNGPQRQGSLRLSWASDRFGIVLGGSHYRRDQVTDNREVGLYDDQAGPADLQFGPTELDIRQYRLVRENNGLFAGVEFSPAEGSRLYAKAIYSEFKDDEQRDQYEIRLDRAASGVRNLSGGDLVRVPVRGSFNLGEYRTRNYINTLGAEHKAGAWRVSAALNYTRTENTTYLPLIQASTPGAAAPSVTFDFSQPILPRVQLFRTVAGVLPGSFARGPALDGFDQTSLVNTPTSPAILLPITQDVFTDSYTAKFDISRETDALTLSAGFLAADRNIDGFTFALSNTINLASAPGAVGLSFDPARYITGRPWQTGFPLGINFTYVDNVAMRRDIDTLLATLRTAGRYDPAANVPPENRFTLGERLLAGYAMARFAFDSGQVTAGVRIENFRLASRGTARLGGGVLLPLGVVQDYTDFFPSVNARFDLGRDIVLRAAVQRGIARPSFGEVRVGAAINDTTLPGTISGGNPTLRPEYTWGADASLEYYLPGKGLIALSAFHRWVDNVLYATQRPVGSDAFDGGGVDRSGYLLTSTFNGGNGRLYGVELNYQQAFTFLPGPLDGLGFQGNVTFLGGTFDTPERRNIGFPGTSDTIVNASLYYEKHGLSVRLSYQWRDDWLETLGIGTGGGATGDEFRGAYDNLDLAIRYDISPRLGLFIDMNNLTDARYTAFQGDRSRPTEVEQIGRRYMFGVRFGL</sequence>
<dbReference type="PANTHER" id="PTHR40980:SF3">
    <property type="entry name" value="TONB-DEPENDENT RECEPTOR-LIKE BETA-BARREL DOMAIN-CONTAINING PROTEIN"/>
    <property type="match status" value="1"/>
</dbReference>
<evidence type="ECO:0000259" key="6">
    <source>
        <dbReference type="Pfam" id="PF00593"/>
    </source>
</evidence>
<name>A0A7Z2NXG4_9SPHN</name>
<comment type="subcellular location">
    <subcellularLocation>
        <location evidence="1 4">Cell outer membrane</location>
    </subcellularLocation>
</comment>
<evidence type="ECO:0000256" key="5">
    <source>
        <dbReference type="SAM" id="SignalP"/>
    </source>
</evidence>
<dbReference type="GO" id="GO:0009279">
    <property type="term" value="C:cell outer membrane"/>
    <property type="evidence" value="ECO:0007669"/>
    <property type="project" value="UniProtKB-SubCell"/>
</dbReference>
<keyword evidence="5" id="KW-0732">Signal</keyword>
<feature type="signal peptide" evidence="5">
    <location>
        <begin position="1"/>
        <end position="30"/>
    </location>
</feature>
<dbReference type="Pfam" id="PF07715">
    <property type="entry name" value="Plug"/>
    <property type="match status" value="1"/>
</dbReference>
<dbReference type="InterPro" id="IPR036942">
    <property type="entry name" value="Beta-barrel_TonB_sf"/>
</dbReference>
<keyword evidence="2 4" id="KW-0472">Membrane</keyword>
<dbReference type="Pfam" id="PF00593">
    <property type="entry name" value="TonB_dep_Rec_b-barrel"/>
    <property type="match status" value="1"/>
</dbReference>
<feature type="domain" description="TonB-dependent receptor plug" evidence="7">
    <location>
        <begin position="81"/>
        <end position="164"/>
    </location>
</feature>
<evidence type="ECO:0000256" key="4">
    <source>
        <dbReference type="RuleBase" id="RU003357"/>
    </source>
</evidence>
<dbReference type="AlphaFoldDB" id="A0A7Z2NXG4"/>
<dbReference type="NCBIfam" id="TIGR01782">
    <property type="entry name" value="TonB-Xanth-Caul"/>
    <property type="match status" value="1"/>
</dbReference>
<dbReference type="InterPro" id="IPR012910">
    <property type="entry name" value="Plug_dom"/>
</dbReference>
<dbReference type="EMBL" id="CP047895">
    <property type="protein sequence ID" value="QHL91595.1"/>
    <property type="molecule type" value="Genomic_DNA"/>
</dbReference>
<keyword evidence="4" id="KW-0798">TonB box</keyword>
<feature type="chain" id="PRO_5031503142" evidence="5">
    <location>
        <begin position="31"/>
        <end position="897"/>
    </location>
</feature>
<keyword evidence="8" id="KW-0675">Receptor</keyword>
<evidence type="ECO:0000256" key="2">
    <source>
        <dbReference type="ARBA" id="ARBA00023136"/>
    </source>
</evidence>
<dbReference type="InterPro" id="IPR037066">
    <property type="entry name" value="Plug_dom_sf"/>
</dbReference>
<dbReference type="Gene3D" id="2.170.130.10">
    <property type="entry name" value="TonB-dependent receptor, plug domain"/>
    <property type="match status" value="1"/>
</dbReference>
<organism evidence="8 9">
    <name type="scientific">Sphingomonas changnyeongensis</name>
    <dbReference type="NCBI Taxonomy" id="2698679"/>
    <lineage>
        <taxon>Bacteria</taxon>
        <taxon>Pseudomonadati</taxon>
        <taxon>Pseudomonadota</taxon>
        <taxon>Alphaproteobacteria</taxon>
        <taxon>Sphingomonadales</taxon>
        <taxon>Sphingomonadaceae</taxon>
        <taxon>Sphingomonas</taxon>
    </lineage>
</organism>
<reference evidence="8 9" key="1">
    <citation type="submission" date="2020-01" db="EMBL/GenBank/DDBJ databases">
        <title>Sphingomonas sp. C33 whole genome sequece.</title>
        <authorList>
            <person name="Park C."/>
        </authorList>
    </citation>
    <scope>NUCLEOTIDE SEQUENCE [LARGE SCALE GENOMIC DNA]</scope>
    <source>
        <strain evidence="8 9">C33</strain>
    </source>
</reference>
<keyword evidence="3" id="KW-0998">Cell outer membrane</keyword>
<dbReference type="Proteomes" id="UP000464468">
    <property type="component" value="Chromosome"/>
</dbReference>
<evidence type="ECO:0000259" key="7">
    <source>
        <dbReference type="Pfam" id="PF07715"/>
    </source>
</evidence>
<keyword evidence="9" id="KW-1185">Reference proteome</keyword>
<dbReference type="SUPFAM" id="SSF56935">
    <property type="entry name" value="Porins"/>
    <property type="match status" value="1"/>
</dbReference>
<evidence type="ECO:0000313" key="8">
    <source>
        <dbReference type="EMBL" id="QHL91595.1"/>
    </source>
</evidence>
<dbReference type="InterPro" id="IPR010104">
    <property type="entry name" value="TonB_rcpt_bac"/>
</dbReference>
<protein>
    <submittedName>
        <fullName evidence="8">TonB-dependent receptor</fullName>
    </submittedName>
</protein>
<dbReference type="KEGG" id="schy:GVO57_13295"/>
<proteinExistence type="inferred from homology"/>
<dbReference type="RefSeq" id="WP_160593631.1">
    <property type="nucleotide sequence ID" value="NZ_CP047895.1"/>
</dbReference>
<evidence type="ECO:0000256" key="1">
    <source>
        <dbReference type="ARBA" id="ARBA00004442"/>
    </source>
</evidence>
<comment type="similarity">
    <text evidence="4">Belongs to the TonB-dependent receptor family.</text>
</comment>
<evidence type="ECO:0000256" key="3">
    <source>
        <dbReference type="ARBA" id="ARBA00023237"/>
    </source>
</evidence>
<dbReference type="Gene3D" id="2.40.170.20">
    <property type="entry name" value="TonB-dependent receptor, beta-barrel domain"/>
    <property type="match status" value="1"/>
</dbReference>
<evidence type="ECO:0000313" key="9">
    <source>
        <dbReference type="Proteomes" id="UP000464468"/>
    </source>
</evidence>
<gene>
    <name evidence="8" type="ORF">GVO57_13295</name>
</gene>
<dbReference type="InterPro" id="IPR000531">
    <property type="entry name" value="Beta-barrel_TonB"/>
</dbReference>
<dbReference type="PANTHER" id="PTHR40980">
    <property type="entry name" value="PLUG DOMAIN-CONTAINING PROTEIN"/>
    <property type="match status" value="1"/>
</dbReference>
<feature type="domain" description="TonB-dependent receptor-like beta-barrel" evidence="6">
    <location>
        <begin position="417"/>
        <end position="864"/>
    </location>
</feature>